<reference evidence="1 2" key="1">
    <citation type="journal article" date="2021" name="Elife">
        <title>Chloroplast acquisition without the gene transfer in kleptoplastic sea slugs, Plakobranchus ocellatus.</title>
        <authorList>
            <person name="Maeda T."/>
            <person name="Takahashi S."/>
            <person name="Yoshida T."/>
            <person name="Shimamura S."/>
            <person name="Takaki Y."/>
            <person name="Nagai Y."/>
            <person name="Toyoda A."/>
            <person name="Suzuki Y."/>
            <person name="Arimoto A."/>
            <person name="Ishii H."/>
            <person name="Satoh N."/>
            <person name="Nishiyama T."/>
            <person name="Hasebe M."/>
            <person name="Maruyama T."/>
            <person name="Minagawa J."/>
            <person name="Obokata J."/>
            <person name="Shigenobu S."/>
        </authorList>
    </citation>
    <scope>NUCLEOTIDE SEQUENCE [LARGE SCALE GENOMIC DNA]</scope>
</reference>
<name>A0AAV4G3F6_9GAST</name>
<dbReference type="EMBL" id="BMAT01004760">
    <property type="protein sequence ID" value="GFR79751.1"/>
    <property type="molecule type" value="Genomic_DNA"/>
</dbReference>
<keyword evidence="2" id="KW-1185">Reference proteome</keyword>
<dbReference type="Proteomes" id="UP000762676">
    <property type="component" value="Unassembled WGS sequence"/>
</dbReference>
<evidence type="ECO:0000313" key="2">
    <source>
        <dbReference type="Proteomes" id="UP000762676"/>
    </source>
</evidence>
<evidence type="ECO:0000313" key="1">
    <source>
        <dbReference type="EMBL" id="GFR79751.1"/>
    </source>
</evidence>
<gene>
    <name evidence="1" type="ORF">ElyMa_002296200</name>
</gene>
<dbReference type="AlphaFoldDB" id="A0AAV4G3F6"/>
<sequence>MRTGLKDKANIYTTPGRAAGGRRVNILFDALNDEGTRRLELVSSWKFSNTKQHYMSMIDMRHTSLDSLCPVVTSLPTPVAYLEQRCLPVKTQAVQIPSVMTAAAAGKVTEQRPGKQHPSGPASILWSTLSVKAVLCSFDAPRFHHSNTLSW</sequence>
<accession>A0AAV4G3F6</accession>
<proteinExistence type="predicted"/>
<organism evidence="1 2">
    <name type="scientific">Elysia marginata</name>
    <dbReference type="NCBI Taxonomy" id="1093978"/>
    <lineage>
        <taxon>Eukaryota</taxon>
        <taxon>Metazoa</taxon>
        <taxon>Spiralia</taxon>
        <taxon>Lophotrochozoa</taxon>
        <taxon>Mollusca</taxon>
        <taxon>Gastropoda</taxon>
        <taxon>Heterobranchia</taxon>
        <taxon>Euthyneura</taxon>
        <taxon>Panpulmonata</taxon>
        <taxon>Sacoglossa</taxon>
        <taxon>Placobranchoidea</taxon>
        <taxon>Plakobranchidae</taxon>
        <taxon>Elysia</taxon>
    </lineage>
</organism>
<comment type="caution">
    <text evidence="1">The sequence shown here is derived from an EMBL/GenBank/DDBJ whole genome shotgun (WGS) entry which is preliminary data.</text>
</comment>
<protein>
    <submittedName>
        <fullName evidence="1">Uncharacterized protein</fullName>
    </submittedName>
</protein>